<keyword evidence="2" id="KW-1185">Reference proteome</keyword>
<dbReference type="GeneID" id="25909990"/>
<reference evidence="1 2" key="1">
    <citation type="submission" date="2011-02" db="EMBL/GenBank/DDBJ databases">
        <title>The Genome Sequence of Sphaeroforma arctica JP610.</title>
        <authorList>
            <consortium name="The Broad Institute Genome Sequencing Platform"/>
            <person name="Russ C."/>
            <person name="Cuomo C."/>
            <person name="Young S.K."/>
            <person name="Zeng Q."/>
            <person name="Gargeya S."/>
            <person name="Alvarado L."/>
            <person name="Berlin A."/>
            <person name="Chapman S.B."/>
            <person name="Chen Z."/>
            <person name="Freedman E."/>
            <person name="Gellesch M."/>
            <person name="Goldberg J."/>
            <person name="Griggs A."/>
            <person name="Gujja S."/>
            <person name="Heilman E."/>
            <person name="Heiman D."/>
            <person name="Howarth C."/>
            <person name="Mehta T."/>
            <person name="Neiman D."/>
            <person name="Pearson M."/>
            <person name="Roberts A."/>
            <person name="Saif S."/>
            <person name="Shea T."/>
            <person name="Shenoy N."/>
            <person name="Sisk P."/>
            <person name="Stolte C."/>
            <person name="Sykes S."/>
            <person name="White J."/>
            <person name="Yandava C."/>
            <person name="Burger G."/>
            <person name="Gray M.W."/>
            <person name="Holland P.W.H."/>
            <person name="King N."/>
            <person name="Lang F.B.F."/>
            <person name="Roger A.J."/>
            <person name="Ruiz-Trillo I."/>
            <person name="Haas B."/>
            <person name="Nusbaum C."/>
            <person name="Birren B."/>
        </authorList>
    </citation>
    <scope>NUCLEOTIDE SEQUENCE [LARGE SCALE GENOMIC DNA]</scope>
    <source>
        <strain evidence="1 2">JP610</strain>
    </source>
</reference>
<dbReference type="AlphaFoldDB" id="A0A0L0FMT8"/>
<evidence type="ECO:0000313" key="2">
    <source>
        <dbReference type="Proteomes" id="UP000054560"/>
    </source>
</evidence>
<dbReference type="EMBL" id="KQ242565">
    <property type="protein sequence ID" value="KNC78065.1"/>
    <property type="molecule type" value="Genomic_DNA"/>
</dbReference>
<dbReference type="RefSeq" id="XP_014151967.1">
    <property type="nucleotide sequence ID" value="XM_014296492.1"/>
</dbReference>
<name>A0A0L0FMT8_9EUKA</name>
<dbReference type="Proteomes" id="UP000054560">
    <property type="component" value="Unassembled WGS sequence"/>
</dbReference>
<proteinExistence type="predicted"/>
<evidence type="ECO:0000313" key="1">
    <source>
        <dbReference type="EMBL" id="KNC78065.1"/>
    </source>
</evidence>
<organism evidence="1 2">
    <name type="scientific">Sphaeroforma arctica JP610</name>
    <dbReference type="NCBI Taxonomy" id="667725"/>
    <lineage>
        <taxon>Eukaryota</taxon>
        <taxon>Ichthyosporea</taxon>
        <taxon>Ichthyophonida</taxon>
        <taxon>Sphaeroforma</taxon>
    </lineage>
</organism>
<accession>A0A0L0FMT8</accession>
<sequence length="130" mass="15096">MHKPLFMASKEGHKNHAMLDNRQVKWRDPCWIKLAQHYCNPEYCYNREAMEKAKLVGETRETMIEPNYPTLPNMAAWDKDLETLKKETVLLANKQLFVDAINKADPMDLTMAYAVRASCKDESEYKATLA</sequence>
<protein>
    <submittedName>
        <fullName evidence="1">Uncharacterized protein</fullName>
    </submittedName>
</protein>
<gene>
    <name evidence="1" type="ORF">SARC_09486</name>
</gene>